<evidence type="ECO:0000256" key="1">
    <source>
        <dbReference type="ARBA" id="ARBA00002151"/>
    </source>
</evidence>
<evidence type="ECO:0000256" key="9">
    <source>
        <dbReference type="ARBA" id="ARBA00022833"/>
    </source>
</evidence>
<dbReference type="InterPro" id="IPR002734">
    <property type="entry name" value="RibDG_C"/>
</dbReference>
<dbReference type="SUPFAM" id="SSF53927">
    <property type="entry name" value="Cytidine deaminase-like"/>
    <property type="match status" value="1"/>
</dbReference>
<evidence type="ECO:0000256" key="2">
    <source>
        <dbReference type="ARBA" id="ARBA00004882"/>
    </source>
</evidence>
<dbReference type="GO" id="GO:0008270">
    <property type="term" value="F:zinc ion binding"/>
    <property type="evidence" value="ECO:0007669"/>
    <property type="project" value="InterPro"/>
</dbReference>
<dbReference type="SUPFAM" id="SSF53597">
    <property type="entry name" value="Dihydrofolate reductase-like"/>
    <property type="match status" value="1"/>
</dbReference>
<dbReference type="PROSITE" id="PS51747">
    <property type="entry name" value="CYT_DCMP_DEAMINASES_2"/>
    <property type="match status" value="1"/>
</dbReference>
<organism evidence="20 21">
    <name type="scientific">Clostridium senegalense</name>
    <dbReference type="NCBI Taxonomy" id="1465809"/>
    <lineage>
        <taxon>Bacteria</taxon>
        <taxon>Bacillati</taxon>
        <taxon>Bacillota</taxon>
        <taxon>Clostridia</taxon>
        <taxon>Eubacteriales</taxon>
        <taxon>Clostridiaceae</taxon>
        <taxon>Clostridium</taxon>
    </lineage>
</organism>
<dbReference type="CDD" id="cd01284">
    <property type="entry name" value="Riboflavin_deaminase-reductase"/>
    <property type="match status" value="1"/>
</dbReference>
<dbReference type="GO" id="GO:0008835">
    <property type="term" value="F:diaminohydroxyphosphoribosylaminopyrimidine deaminase activity"/>
    <property type="evidence" value="ECO:0007669"/>
    <property type="project" value="UniProtKB-EC"/>
</dbReference>
<feature type="binding site" evidence="17">
    <location>
        <position position="169"/>
    </location>
    <ligand>
        <name>NADP(+)</name>
        <dbReference type="ChEBI" id="CHEBI:58349"/>
    </ligand>
</feature>
<evidence type="ECO:0000256" key="14">
    <source>
        <dbReference type="ARBA" id="ARBA00049886"/>
    </source>
</evidence>
<comment type="catalytic activity">
    <reaction evidence="14 15">
        <text>2,5-diamino-6-hydroxy-4-(5-phosphoribosylamino)-pyrimidine + H2O + H(+) = 5-amino-6-(5-phospho-D-ribosylamino)uracil + NH4(+)</text>
        <dbReference type="Rhea" id="RHEA:21868"/>
        <dbReference type="ChEBI" id="CHEBI:15377"/>
        <dbReference type="ChEBI" id="CHEBI:15378"/>
        <dbReference type="ChEBI" id="CHEBI:28938"/>
        <dbReference type="ChEBI" id="CHEBI:58453"/>
        <dbReference type="ChEBI" id="CHEBI:58614"/>
        <dbReference type="EC" id="3.5.4.26"/>
    </reaction>
</comment>
<feature type="binding site" evidence="17">
    <location>
        <position position="167"/>
    </location>
    <ligand>
        <name>substrate</name>
    </ligand>
</feature>
<evidence type="ECO:0000256" key="15">
    <source>
        <dbReference type="PIRNR" id="PIRNR006769"/>
    </source>
</evidence>
<feature type="binding site" evidence="18">
    <location>
        <position position="83"/>
    </location>
    <ligand>
        <name>Zn(2+)</name>
        <dbReference type="ChEBI" id="CHEBI:29105"/>
        <note>catalytic</note>
    </ligand>
</feature>
<evidence type="ECO:0000256" key="7">
    <source>
        <dbReference type="ARBA" id="ARBA00022723"/>
    </source>
</evidence>
<sequence>MDEFFMEKAIRLAKFGEGKVNPNPLVGAVIVKENRIISQGYHEKFGQPHAEINAIESSREILKDATIYVTLEPCCHYGKTPPCVDKIIENKFKRVVVGTLDPNPLVSGKGVKKLRENGIEVLVGVLEEKCKEINEIFNYNMIKNKPFVAIKWAMTLDGKIATKNYDSKWISSKKSRIYAHKLRNRFTAVMVGINTVLKDNPMLTCRLDGGINPIKIIVDSNLKIPLECNLVKTKESKTIIATICKDKEKILKLKELGVEVIVTKENKNKVDLIDLTLNLYKRGIDSILVEGGGNLIYSILEEKIANKIYAFICPKIIGGRESVTAVEGIGKEKVSECFEIKKWNMRKIDNDILIEVEV</sequence>
<dbReference type="InterPro" id="IPR024072">
    <property type="entry name" value="DHFR-like_dom_sf"/>
</dbReference>
<comment type="similarity">
    <text evidence="5 15">In the C-terminal section; belongs to the HTP reductase family.</text>
</comment>
<dbReference type="FunFam" id="3.40.140.10:FF:000025">
    <property type="entry name" value="Riboflavin biosynthesis protein RibD"/>
    <property type="match status" value="1"/>
</dbReference>
<dbReference type="InterPro" id="IPR016193">
    <property type="entry name" value="Cytidine_deaminase-like"/>
</dbReference>
<comment type="pathway">
    <text evidence="2 15">Cofactor biosynthesis; riboflavin biosynthesis; 5-amino-6-(D-ribitylamino)uracil from GTP: step 2/4.</text>
</comment>
<comment type="pathway">
    <text evidence="3 15">Cofactor biosynthesis; riboflavin biosynthesis; 5-amino-6-(D-ribitylamino)uracil from GTP: step 3/4.</text>
</comment>
<dbReference type="InterPro" id="IPR016192">
    <property type="entry name" value="APOBEC/CMP_deaminase_Zn-bd"/>
</dbReference>
<feature type="binding site" evidence="17">
    <location>
        <position position="290"/>
    </location>
    <ligand>
        <name>substrate</name>
    </ligand>
</feature>
<evidence type="ECO:0000256" key="16">
    <source>
        <dbReference type="PIRSR" id="PIRSR006769-1"/>
    </source>
</evidence>
<evidence type="ECO:0000256" key="11">
    <source>
        <dbReference type="ARBA" id="ARBA00023002"/>
    </source>
</evidence>
<dbReference type="EC" id="1.1.1.193" evidence="15"/>
<feature type="binding site" evidence="17">
    <location>
        <position position="183"/>
    </location>
    <ligand>
        <name>substrate</name>
    </ligand>
</feature>
<dbReference type="Pfam" id="PF01872">
    <property type="entry name" value="RibD_C"/>
    <property type="match status" value="1"/>
</dbReference>
<keyword evidence="7 15" id="KW-0479">Metal-binding</keyword>
<accession>A0A6M0H1S0</accession>
<name>A0A6M0H1S0_9CLOT</name>
<feature type="binding site" evidence="17">
    <location>
        <position position="199"/>
    </location>
    <ligand>
        <name>NADP(+)</name>
        <dbReference type="ChEBI" id="CHEBI:58349"/>
    </ligand>
</feature>
<evidence type="ECO:0000259" key="19">
    <source>
        <dbReference type="PROSITE" id="PS51747"/>
    </source>
</evidence>
<evidence type="ECO:0000256" key="4">
    <source>
        <dbReference type="ARBA" id="ARBA00005259"/>
    </source>
</evidence>
<dbReference type="GO" id="GO:0050661">
    <property type="term" value="F:NADP binding"/>
    <property type="evidence" value="ECO:0007669"/>
    <property type="project" value="InterPro"/>
</dbReference>
<keyword evidence="12" id="KW-0511">Multifunctional enzyme</keyword>
<dbReference type="EC" id="3.5.4.26" evidence="15"/>
<keyword evidence="10 15" id="KW-0521">NADP</keyword>
<dbReference type="Gene3D" id="3.40.140.10">
    <property type="entry name" value="Cytidine Deaminase, domain 2"/>
    <property type="match status" value="1"/>
</dbReference>
<feature type="binding site" evidence="17">
    <location>
        <position position="195"/>
    </location>
    <ligand>
        <name>NADP(+)</name>
        <dbReference type="ChEBI" id="CHEBI:58349"/>
    </ligand>
</feature>
<comment type="cofactor">
    <cofactor evidence="15 18">
        <name>Zn(2+)</name>
        <dbReference type="ChEBI" id="CHEBI:29105"/>
    </cofactor>
    <text evidence="15 18">Binds 1 zinc ion.</text>
</comment>
<keyword evidence="6 15" id="KW-0686">Riboflavin biosynthesis</keyword>
<dbReference type="NCBIfam" id="TIGR00227">
    <property type="entry name" value="ribD_Cterm"/>
    <property type="match status" value="1"/>
</dbReference>
<feature type="binding site" evidence="17">
    <location>
        <position position="206"/>
    </location>
    <ligand>
        <name>substrate</name>
    </ligand>
</feature>
<dbReference type="InterPro" id="IPR004794">
    <property type="entry name" value="Eubact_RibD"/>
</dbReference>
<comment type="caution">
    <text evidence="20">The sequence shown here is derived from an EMBL/GenBank/DDBJ whole genome shotgun (WGS) entry which is preliminary data.</text>
</comment>
<evidence type="ECO:0000256" key="10">
    <source>
        <dbReference type="ARBA" id="ARBA00022857"/>
    </source>
</evidence>
<feature type="binding site" evidence="17">
    <location>
        <position position="220"/>
    </location>
    <ligand>
        <name>NADP(+)</name>
        <dbReference type="ChEBI" id="CHEBI:58349"/>
    </ligand>
</feature>
<dbReference type="PANTHER" id="PTHR38011:SF7">
    <property type="entry name" value="2,5-DIAMINO-6-RIBOSYLAMINO-4(3H)-PYRIMIDINONE 5'-PHOSPHATE REDUCTASE"/>
    <property type="match status" value="1"/>
</dbReference>
<dbReference type="UniPathway" id="UPA00275">
    <property type="reaction ID" value="UER00401"/>
</dbReference>
<evidence type="ECO:0000313" key="20">
    <source>
        <dbReference type="EMBL" id="NEU04124.1"/>
    </source>
</evidence>
<evidence type="ECO:0000256" key="12">
    <source>
        <dbReference type="ARBA" id="ARBA00023268"/>
    </source>
</evidence>
<evidence type="ECO:0000256" key="6">
    <source>
        <dbReference type="ARBA" id="ARBA00022619"/>
    </source>
</evidence>
<dbReference type="RefSeq" id="WP_061994305.1">
    <property type="nucleotide sequence ID" value="NZ_JAAGPU010000005.1"/>
</dbReference>
<comment type="catalytic activity">
    <reaction evidence="13 15">
        <text>5-amino-6-(5-phospho-D-ribitylamino)uracil + NADP(+) = 5-amino-6-(5-phospho-D-ribosylamino)uracil + NADPH + H(+)</text>
        <dbReference type="Rhea" id="RHEA:17845"/>
        <dbReference type="ChEBI" id="CHEBI:15378"/>
        <dbReference type="ChEBI" id="CHEBI:57783"/>
        <dbReference type="ChEBI" id="CHEBI:58349"/>
        <dbReference type="ChEBI" id="CHEBI:58421"/>
        <dbReference type="ChEBI" id="CHEBI:58453"/>
        <dbReference type="EC" id="1.1.1.193"/>
    </reaction>
</comment>
<dbReference type="InterPro" id="IPR050765">
    <property type="entry name" value="Riboflavin_Biosynth_HTPR"/>
</dbReference>
<keyword evidence="8 15" id="KW-0378">Hydrolase</keyword>
<evidence type="ECO:0000256" key="18">
    <source>
        <dbReference type="PIRSR" id="PIRSR006769-3"/>
    </source>
</evidence>
<feature type="binding site" evidence="17">
    <location>
        <begin position="292"/>
        <end position="298"/>
    </location>
    <ligand>
        <name>NADP(+)</name>
        <dbReference type="ChEBI" id="CHEBI:58349"/>
    </ligand>
</feature>
<keyword evidence="11 15" id="KW-0560">Oxidoreductase</keyword>
<evidence type="ECO:0000256" key="3">
    <source>
        <dbReference type="ARBA" id="ARBA00004910"/>
    </source>
</evidence>
<dbReference type="Gene3D" id="3.40.430.10">
    <property type="entry name" value="Dihydrofolate Reductase, subunit A"/>
    <property type="match status" value="1"/>
</dbReference>
<comment type="function">
    <text evidence="1 15">Converts 2,5-diamino-6-(ribosylamino)-4(3h)-pyrimidinone 5'-phosphate into 5-amino-6-(ribosylamino)-2,4(1h,3h)-pyrimidinedione 5'-phosphate.</text>
</comment>
<dbReference type="InterPro" id="IPR011549">
    <property type="entry name" value="RibD_C"/>
</dbReference>
<feature type="domain" description="CMP/dCMP-type deaminase" evidence="19">
    <location>
        <begin position="1"/>
        <end position="122"/>
    </location>
</feature>
<comment type="similarity">
    <text evidence="4 15">In the N-terminal section; belongs to the cytidine and deoxycytidylate deaminase family.</text>
</comment>
<dbReference type="NCBIfam" id="TIGR00326">
    <property type="entry name" value="eubact_ribD"/>
    <property type="match status" value="1"/>
</dbReference>
<dbReference type="GO" id="GO:0009231">
    <property type="term" value="P:riboflavin biosynthetic process"/>
    <property type="evidence" value="ECO:0007669"/>
    <property type="project" value="UniProtKB-UniPathway"/>
</dbReference>
<dbReference type="GO" id="GO:0008703">
    <property type="term" value="F:5-amino-6-(5-phosphoribosylamino)uracil reductase activity"/>
    <property type="evidence" value="ECO:0007669"/>
    <property type="project" value="UniProtKB-EC"/>
</dbReference>
<evidence type="ECO:0000256" key="17">
    <source>
        <dbReference type="PIRSR" id="PIRSR006769-2"/>
    </source>
</evidence>
<proteinExistence type="inferred from homology"/>
<dbReference type="PANTHER" id="PTHR38011">
    <property type="entry name" value="DIHYDROFOLATE REDUCTASE FAMILY PROTEIN (AFU_ORTHOLOGUE AFUA_8G06820)"/>
    <property type="match status" value="1"/>
</dbReference>
<dbReference type="EMBL" id="JAAGPU010000005">
    <property type="protein sequence ID" value="NEU04124.1"/>
    <property type="molecule type" value="Genomic_DNA"/>
</dbReference>
<dbReference type="PROSITE" id="PS00903">
    <property type="entry name" value="CYT_DCMP_DEAMINASES_1"/>
    <property type="match status" value="1"/>
</dbReference>
<dbReference type="Proteomes" id="UP000481872">
    <property type="component" value="Unassembled WGS sequence"/>
</dbReference>
<protein>
    <recommendedName>
        <fullName evidence="15">Riboflavin biosynthesis protein RibD</fullName>
    </recommendedName>
    <domain>
        <recommendedName>
            <fullName evidence="15">Diaminohydroxyphosphoribosylaminopyrimidine deaminase</fullName>
            <shortName evidence="15">DRAP deaminase</shortName>
            <ecNumber evidence="15">3.5.4.26</ecNumber>
        </recommendedName>
        <alternativeName>
            <fullName evidence="15">Riboflavin-specific deaminase</fullName>
        </alternativeName>
    </domain>
    <domain>
        <recommendedName>
            <fullName evidence="15">5-amino-6-(5-phosphoribosylamino)uracil reductase</fullName>
            <ecNumber evidence="15">1.1.1.193</ecNumber>
        </recommendedName>
        <alternativeName>
            <fullName evidence="15">HTP reductase</fullName>
        </alternativeName>
    </domain>
</protein>
<dbReference type="PIRSF" id="PIRSF006769">
    <property type="entry name" value="RibD"/>
    <property type="match status" value="1"/>
</dbReference>
<dbReference type="Pfam" id="PF00383">
    <property type="entry name" value="dCMP_cyt_deam_1"/>
    <property type="match status" value="1"/>
</dbReference>
<keyword evidence="21" id="KW-1185">Reference proteome</keyword>
<evidence type="ECO:0000256" key="13">
    <source>
        <dbReference type="ARBA" id="ARBA00049861"/>
    </source>
</evidence>
<gene>
    <name evidence="20" type="primary">ribD</name>
    <name evidence="20" type="ORF">G3M99_04480</name>
</gene>
<evidence type="ECO:0000256" key="8">
    <source>
        <dbReference type="ARBA" id="ARBA00022801"/>
    </source>
</evidence>
<dbReference type="AlphaFoldDB" id="A0A6M0H1S0"/>
<feature type="binding site" evidence="18">
    <location>
        <position position="74"/>
    </location>
    <ligand>
        <name>Zn(2+)</name>
        <dbReference type="ChEBI" id="CHEBI:29105"/>
        <note>catalytic</note>
    </ligand>
</feature>
<feature type="active site" description="Proton donor" evidence="16">
    <location>
        <position position="51"/>
    </location>
</feature>
<evidence type="ECO:0000313" key="21">
    <source>
        <dbReference type="Proteomes" id="UP000481872"/>
    </source>
</evidence>
<feature type="binding site" evidence="17">
    <location>
        <position position="153"/>
    </location>
    <ligand>
        <name>NADP(+)</name>
        <dbReference type="ChEBI" id="CHEBI:58349"/>
    </ligand>
</feature>
<feature type="binding site" evidence="18">
    <location>
        <position position="49"/>
    </location>
    <ligand>
        <name>Zn(2+)</name>
        <dbReference type="ChEBI" id="CHEBI:29105"/>
        <note>catalytic</note>
    </ligand>
</feature>
<keyword evidence="9 15" id="KW-0862">Zinc</keyword>
<dbReference type="InterPro" id="IPR002125">
    <property type="entry name" value="CMP_dCMP_dom"/>
</dbReference>
<feature type="binding site" evidence="17">
    <location>
        <position position="203"/>
    </location>
    <ligand>
        <name>substrate</name>
    </ligand>
</feature>
<reference evidence="20 21" key="1">
    <citation type="submission" date="2020-02" db="EMBL/GenBank/DDBJ databases">
        <title>Genome assembly of a novel Clostridium senegalense strain.</title>
        <authorList>
            <person name="Gupta T.B."/>
            <person name="Jauregui R."/>
            <person name="Maclean P."/>
            <person name="Nawarathana A."/>
            <person name="Brightwell G."/>
        </authorList>
    </citation>
    <scope>NUCLEOTIDE SEQUENCE [LARGE SCALE GENOMIC DNA]</scope>
    <source>
        <strain evidence="20 21">AGRFS4</strain>
    </source>
</reference>
<evidence type="ECO:0000256" key="5">
    <source>
        <dbReference type="ARBA" id="ARBA00007417"/>
    </source>
</evidence>